<evidence type="ECO:0000256" key="1">
    <source>
        <dbReference type="SAM" id="MobiDB-lite"/>
    </source>
</evidence>
<dbReference type="EMBL" id="LT629792">
    <property type="protein sequence ID" value="SDT86065.1"/>
    <property type="molecule type" value="Genomic_DNA"/>
</dbReference>
<keyword evidence="3" id="KW-1185">Reference proteome</keyword>
<evidence type="ECO:0000313" key="3">
    <source>
        <dbReference type="Proteomes" id="UP000198976"/>
    </source>
</evidence>
<sequence>MHMSKPQPRRSALTGQTVIAPRDNARKTEQAPVSKQKITITLDAHIANAARGAYLSELPYDGPRTWSQWVERALKKETTSVNHRLNHVALPQPPGTLPVGPR</sequence>
<feature type="region of interest" description="Disordered" evidence="1">
    <location>
        <begin position="1"/>
        <end position="34"/>
    </location>
</feature>
<reference evidence="2 3" key="1">
    <citation type="submission" date="2016-10" db="EMBL/GenBank/DDBJ databases">
        <authorList>
            <person name="Varghese N."/>
            <person name="Submissions S."/>
        </authorList>
    </citation>
    <scope>NUCLEOTIDE SEQUENCE [LARGE SCALE GENOMIC DNA]</scope>
    <source>
        <strain evidence="2 3">DSM 9169</strain>
    </source>
</reference>
<gene>
    <name evidence="2" type="ORF">SAMN04489714_0235</name>
</gene>
<evidence type="ECO:0000313" key="2">
    <source>
        <dbReference type="EMBL" id="SDT86065.1"/>
    </source>
</evidence>
<protein>
    <submittedName>
        <fullName evidence="2">Uncharacterized protein</fullName>
    </submittedName>
</protein>
<dbReference type="Gene3D" id="6.10.180.30">
    <property type="match status" value="1"/>
</dbReference>
<dbReference type="Proteomes" id="UP000198976">
    <property type="component" value="Chromosome I"/>
</dbReference>
<proteinExistence type="predicted"/>
<name>A0ABY0V544_9ACTO</name>
<accession>A0ABY0V544</accession>
<organism evidence="2 3">
    <name type="scientific">Schaalia radingae</name>
    <dbReference type="NCBI Taxonomy" id="131110"/>
    <lineage>
        <taxon>Bacteria</taxon>
        <taxon>Bacillati</taxon>
        <taxon>Actinomycetota</taxon>
        <taxon>Actinomycetes</taxon>
        <taxon>Actinomycetales</taxon>
        <taxon>Actinomycetaceae</taxon>
        <taxon>Schaalia</taxon>
    </lineage>
</organism>